<dbReference type="EC" id="3.5.2.6" evidence="3"/>
<dbReference type="EMBL" id="BAABAZ010000005">
    <property type="protein sequence ID" value="GAA4283881.1"/>
    <property type="molecule type" value="Genomic_DNA"/>
</dbReference>
<evidence type="ECO:0000256" key="5">
    <source>
        <dbReference type="ARBA" id="ARBA00022801"/>
    </source>
</evidence>
<accession>A0ABP8EIV6</accession>
<evidence type="ECO:0000256" key="2">
    <source>
        <dbReference type="ARBA" id="ARBA00007898"/>
    </source>
</evidence>
<dbReference type="SUPFAM" id="SSF56519">
    <property type="entry name" value="Penicillin binding protein dimerisation domain"/>
    <property type="match status" value="1"/>
</dbReference>
<comment type="catalytic activity">
    <reaction evidence="1">
        <text>a beta-lactam + H2O = a substituted beta-amino acid</text>
        <dbReference type="Rhea" id="RHEA:20401"/>
        <dbReference type="ChEBI" id="CHEBI:15377"/>
        <dbReference type="ChEBI" id="CHEBI:35627"/>
        <dbReference type="ChEBI" id="CHEBI:140347"/>
        <dbReference type="EC" id="3.5.2.6"/>
    </reaction>
</comment>
<evidence type="ECO:0000313" key="9">
    <source>
        <dbReference type="EMBL" id="GAA4283881.1"/>
    </source>
</evidence>
<protein>
    <recommendedName>
        <fullName evidence="3">beta-lactamase</fullName>
        <ecNumber evidence="3">3.5.2.6</ecNumber>
    </recommendedName>
</protein>
<evidence type="ECO:0000256" key="3">
    <source>
        <dbReference type="ARBA" id="ARBA00012865"/>
    </source>
</evidence>
<dbReference type="Proteomes" id="UP001501586">
    <property type="component" value="Unassembled WGS sequence"/>
</dbReference>
<dbReference type="Gene3D" id="3.90.1310.10">
    <property type="entry name" value="Penicillin-binding protein 2a (Domain 2)"/>
    <property type="match status" value="1"/>
</dbReference>
<comment type="similarity">
    <text evidence="2">Belongs to the class-D beta-lactamase family.</text>
</comment>
<dbReference type="RefSeq" id="WP_236863961.1">
    <property type="nucleotide sequence ID" value="NZ_BAABAZ010000005.1"/>
</dbReference>
<dbReference type="SUPFAM" id="SSF56601">
    <property type="entry name" value="beta-lactamase/transpeptidase-like"/>
    <property type="match status" value="1"/>
</dbReference>
<dbReference type="InterPro" id="IPR036138">
    <property type="entry name" value="PBP_dimer_sf"/>
</dbReference>
<dbReference type="Gene3D" id="3.30.1390.30">
    <property type="entry name" value="Penicillin-binding protein 2a, domain 3"/>
    <property type="match status" value="1"/>
</dbReference>
<evidence type="ECO:0000256" key="4">
    <source>
        <dbReference type="ARBA" id="ARBA00022729"/>
    </source>
</evidence>
<dbReference type="InterPro" id="IPR012338">
    <property type="entry name" value="Beta-lactam/transpept-like"/>
</dbReference>
<keyword evidence="4" id="KW-0732">Signal</keyword>
<keyword evidence="6" id="KW-0046">Antibiotic resistance</keyword>
<dbReference type="InterPro" id="IPR005311">
    <property type="entry name" value="PBP_dimer"/>
</dbReference>
<reference evidence="10" key="1">
    <citation type="journal article" date="2019" name="Int. J. Syst. Evol. Microbiol.">
        <title>The Global Catalogue of Microorganisms (GCM) 10K type strain sequencing project: providing services to taxonomists for standard genome sequencing and annotation.</title>
        <authorList>
            <consortium name="The Broad Institute Genomics Platform"/>
            <consortium name="The Broad Institute Genome Sequencing Center for Infectious Disease"/>
            <person name="Wu L."/>
            <person name="Ma J."/>
        </authorList>
    </citation>
    <scope>NUCLEOTIDE SEQUENCE [LARGE SCALE GENOMIC DNA]</scope>
    <source>
        <strain evidence="10">JCM 17458</strain>
    </source>
</reference>
<keyword evidence="10" id="KW-1185">Reference proteome</keyword>
<feature type="compositionally biased region" description="Acidic residues" evidence="7">
    <location>
        <begin position="319"/>
        <end position="333"/>
    </location>
</feature>
<evidence type="ECO:0000256" key="1">
    <source>
        <dbReference type="ARBA" id="ARBA00001526"/>
    </source>
</evidence>
<sequence>MRMGRPQAMLAGIVLAVLALVIALFIHLDPELGSTPESAARRAAESLQDGAVAHGPWTDPAKAALDYRQLRLPLRATGLGTPRVVDVLEVEETGPGSAVATLSWGWLTSPDNPAGAPDWTYTTKMEVTKHRLSWRAVFEPSAVHPRLTPGARFAVSVTPAERGQILSGSGEALTSTDVVVEVGIEPSRVEDLDALLVELARHLDVDVEALRARVERAAEHDFVPVITLRESDYLDAAAQIRLLPGTVFRKSERSIPFEQGFAPVLLGSVGEATAEEIHADPARVHPGELVGRGGLQEHCEQELAGIDGYELRVEPQAGGDEDSDEPVLTDSDEPVLTVDPRTGRPVRTTIDIDVQQAVDRIVADSPGPAGMVVVDSDTGHVFAVGSGGAGSDGFDRALLGDYTGGPGTGLAGTLAEVRGASGGGALDQAVRDLGMAAVDIGLPAVAGSASDEIAHSSPLTTAVAAASVHAGEVRVPQLVTEAGGREREPAAVDGGIAPEEAAALQDLAEGVFTAPGSGWVLGETAGLVFALVIEGADESQTAESQLHDLAEQVRRDLAAAR</sequence>
<dbReference type="InterPro" id="IPR050515">
    <property type="entry name" value="Beta-lactam/transpept"/>
</dbReference>
<dbReference type="Pfam" id="PF03717">
    <property type="entry name" value="PBP_dimer"/>
    <property type="match status" value="1"/>
</dbReference>
<evidence type="ECO:0000313" key="10">
    <source>
        <dbReference type="Proteomes" id="UP001501586"/>
    </source>
</evidence>
<name>A0ABP8EIV6_9MICO</name>
<organism evidence="9 10">
    <name type="scientific">Brevibacterium daeguense</name>
    <dbReference type="NCBI Taxonomy" id="909936"/>
    <lineage>
        <taxon>Bacteria</taxon>
        <taxon>Bacillati</taxon>
        <taxon>Actinomycetota</taxon>
        <taxon>Actinomycetes</taxon>
        <taxon>Micrococcales</taxon>
        <taxon>Brevibacteriaceae</taxon>
        <taxon>Brevibacterium</taxon>
    </lineage>
</organism>
<dbReference type="PANTHER" id="PTHR30627:SF6">
    <property type="entry name" value="BETA-LACTAMASE YBXI-RELATED"/>
    <property type="match status" value="1"/>
</dbReference>
<evidence type="ECO:0000256" key="6">
    <source>
        <dbReference type="ARBA" id="ARBA00023251"/>
    </source>
</evidence>
<evidence type="ECO:0000256" key="7">
    <source>
        <dbReference type="SAM" id="MobiDB-lite"/>
    </source>
</evidence>
<feature type="domain" description="Penicillin-binding protein dimerisation" evidence="8">
    <location>
        <begin position="158"/>
        <end position="318"/>
    </location>
</feature>
<evidence type="ECO:0000259" key="8">
    <source>
        <dbReference type="Pfam" id="PF03717"/>
    </source>
</evidence>
<gene>
    <name evidence="9" type="ORF">GCM10022261_14120</name>
</gene>
<feature type="region of interest" description="Disordered" evidence="7">
    <location>
        <begin position="314"/>
        <end position="334"/>
    </location>
</feature>
<keyword evidence="5" id="KW-0378">Hydrolase</keyword>
<dbReference type="PANTHER" id="PTHR30627">
    <property type="entry name" value="PEPTIDOGLYCAN D,D-TRANSPEPTIDASE"/>
    <property type="match status" value="1"/>
</dbReference>
<comment type="caution">
    <text evidence="9">The sequence shown here is derived from an EMBL/GenBank/DDBJ whole genome shotgun (WGS) entry which is preliminary data.</text>
</comment>
<proteinExistence type="inferred from homology"/>